<evidence type="ECO:0000313" key="3">
    <source>
        <dbReference type="Proteomes" id="UP000183975"/>
    </source>
</evidence>
<evidence type="ECO:0000313" key="2">
    <source>
        <dbReference type="EMBL" id="SHL48888.1"/>
    </source>
</evidence>
<accession>A0A1M7B1J3</accession>
<reference evidence="2 3" key="1">
    <citation type="submission" date="2016-11" db="EMBL/GenBank/DDBJ databases">
        <authorList>
            <person name="Jaros S."/>
            <person name="Januszkiewicz K."/>
            <person name="Wedrychowicz H."/>
        </authorList>
    </citation>
    <scope>NUCLEOTIDE SEQUENCE [LARGE SCALE GENOMIC DNA]</scope>
    <source>
        <strain evidence="2 3">DSM 14214</strain>
    </source>
</reference>
<dbReference type="EMBL" id="FRAH01000118">
    <property type="protein sequence ID" value="SHL48888.1"/>
    <property type="molecule type" value="Genomic_DNA"/>
</dbReference>
<dbReference type="RefSeq" id="WP_072853849.1">
    <property type="nucleotide sequence ID" value="NZ_FRAH01000118.1"/>
</dbReference>
<feature type="domain" description="Copper amine oxidase-like N-terminal" evidence="1">
    <location>
        <begin position="55"/>
        <end position="164"/>
    </location>
</feature>
<dbReference type="InterPro" id="IPR036582">
    <property type="entry name" value="Mao_N_sf"/>
</dbReference>
<dbReference type="AlphaFoldDB" id="A0A1M7B1J3"/>
<organism evidence="2 3">
    <name type="scientific">Anaerotignum lactatifermentans DSM 14214</name>
    <dbReference type="NCBI Taxonomy" id="1121323"/>
    <lineage>
        <taxon>Bacteria</taxon>
        <taxon>Bacillati</taxon>
        <taxon>Bacillota</taxon>
        <taxon>Clostridia</taxon>
        <taxon>Lachnospirales</taxon>
        <taxon>Anaerotignaceae</taxon>
        <taxon>Anaerotignum</taxon>
    </lineage>
</organism>
<dbReference type="Gene3D" id="3.30.457.10">
    <property type="entry name" value="Copper amine oxidase-like, N-terminal domain"/>
    <property type="match status" value="1"/>
</dbReference>
<dbReference type="InterPro" id="IPR012854">
    <property type="entry name" value="Cu_amine_oxidase-like_N"/>
</dbReference>
<dbReference type="Pfam" id="PF07833">
    <property type="entry name" value="Cu_amine_oxidN1"/>
    <property type="match status" value="1"/>
</dbReference>
<dbReference type="Proteomes" id="UP000183975">
    <property type="component" value="Unassembled WGS sequence"/>
</dbReference>
<dbReference type="OrthoDB" id="1864213at2"/>
<gene>
    <name evidence="2" type="ORF">SAMN02745138_03501</name>
</gene>
<proteinExistence type="predicted"/>
<keyword evidence="3" id="KW-1185">Reference proteome</keyword>
<evidence type="ECO:0000259" key="1">
    <source>
        <dbReference type="Pfam" id="PF07833"/>
    </source>
</evidence>
<sequence>MNKHFKILHKLIICGFITTQIYTPITIGASTFHITPNKYPIITKTKYGITELNNISTYSINNKTYIKLRDIANAFHFKIEWDNSNKAILLSLEENDKNSLSINLTKNNTSIEGTPTNQDIIIDGNHEVLAGYNINGYTYFPIRDIASLTNLEIIWDQDSHTILIEQSNRESTEDKTGISETVDIIEYDNGKDLIFNDNNLMYIPESKQYDSIEKYIKQNIDPQFKIDDFIITEYSSTITPSIHYLDIYYYLGDYKTNFGYQLTIIQKYVKTIKCTGNRNMIENLNMDQMKIPNISNEKLWEKTLLEHQYTNCIIKGYNIIRYYDEDSSKFKADVVVNFIDPNGYEGANRHTFVL</sequence>
<protein>
    <submittedName>
        <fullName evidence="2">Copper amine oxidase N-terminal domain-containing protein</fullName>
    </submittedName>
</protein>
<name>A0A1M7B1J3_9FIRM</name>